<dbReference type="HOGENOM" id="CLU_1820131_0_0_1"/>
<dbReference type="EMBL" id="EAAA01002504">
    <property type="status" value="NOT_ANNOTATED_CDS"/>
    <property type="molecule type" value="Genomic_DNA"/>
</dbReference>
<dbReference type="Ensembl" id="ENSCINT00000006404.3">
    <property type="protein sequence ID" value="ENSCINP00000006404.3"/>
    <property type="gene ID" value="ENSCING00000003150.3"/>
</dbReference>
<reference evidence="1" key="2">
    <citation type="journal article" date="2008" name="Genome Biol.">
        <title>Improved genome assembly and evidence-based global gene model set for the chordate Ciona intestinalis: new insight into intron and operon populations.</title>
        <authorList>
            <person name="Satou Y."/>
            <person name="Mineta K."/>
            <person name="Ogasawara M."/>
            <person name="Sasakura Y."/>
            <person name="Shoguchi E."/>
            <person name="Ueno K."/>
            <person name="Yamada L."/>
            <person name="Matsumoto J."/>
            <person name="Wasserscheid J."/>
            <person name="Dewar K."/>
            <person name="Wiley G.B."/>
            <person name="Macmil S.L."/>
            <person name="Roe B.A."/>
            <person name="Zeller R.W."/>
            <person name="Hastings K.E."/>
            <person name="Lemaire P."/>
            <person name="Lindquist E."/>
            <person name="Endo T."/>
            <person name="Hotta K."/>
            <person name="Inaba K."/>
        </authorList>
    </citation>
    <scope>NUCLEOTIDE SEQUENCE [LARGE SCALE GENOMIC DNA]</scope>
    <source>
        <strain evidence="1">wild type</strain>
    </source>
</reference>
<sequence>MQIFNIDSNKLKKRDFNRSRSSRNDRFLNRMKSRLERLERLRDNSINLNVHSQSTPEQYTSLMNKLLNPQARRQFGSNLRRTVSIDGSNPTLATQAQNGSNSVRFKQLINTRLGKYKTGGSVRQISLKEAEDTFPAPLSPPL</sequence>
<dbReference type="Proteomes" id="UP000008144">
    <property type="component" value="Chromosome 7"/>
</dbReference>
<keyword evidence="2" id="KW-1185">Reference proteome</keyword>
<protein>
    <submittedName>
        <fullName evidence="1">Uncharacterized protein</fullName>
    </submittedName>
</protein>
<reference evidence="2" key="1">
    <citation type="journal article" date="2002" name="Science">
        <title>The draft genome of Ciona intestinalis: insights into chordate and vertebrate origins.</title>
        <authorList>
            <person name="Dehal P."/>
            <person name="Satou Y."/>
            <person name="Campbell R.K."/>
            <person name="Chapman J."/>
            <person name="Degnan B."/>
            <person name="De Tomaso A."/>
            <person name="Davidson B."/>
            <person name="Di Gregorio A."/>
            <person name="Gelpke M."/>
            <person name="Goodstein D.M."/>
            <person name="Harafuji N."/>
            <person name="Hastings K.E."/>
            <person name="Ho I."/>
            <person name="Hotta K."/>
            <person name="Huang W."/>
            <person name="Kawashima T."/>
            <person name="Lemaire P."/>
            <person name="Martinez D."/>
            <person name="Meinertzhagen I.A."/>
            <person name="Necula S."/>
            <person name="Nonaka M."/>
            <person name="Putnam N."/>
            <person name="Rash S."/>
            <person name="Saiga H."/>
            <person name="Satake M."/>
            <person name="Terry A."/>
            <person name="Yamada L."/>
            <person name="Wang H.G."/>
            <person name="Awazu S."/>
            <person name="Azumi K."/>
            <person name="Boore J."/>
            <person name="Branno M."/>
            <person name="Chin-Bow S."/>
            <person name="DeSantis R."/>
            <person name="Doyle S."/>
            <person name="Francino P."/>
            <person name="Keys D.N."/>
            <person name="Haga S."/>
            <person name="Hayashi H."/>
            <person name="Hino K."/>
            <person name="Imai K.S."/>
            <person name="Inaba K."/>
            <person name="Kano S."/>
            <person name="Kobayashi K."/>
            <person name="Kobayashi M."/>
            <person name="Lee B.I."/>
            <person name="Makabe K.W."/>
            <person name="Manohar C."/>
            <person name="Matassi G."/>
            <person name="Medina M."/>
            <person name="Mochizuki Y."/>
            <person name="Mount S."/>
            <person name="Morishita T."/>
            <person name="Miura S."/>
            <person name="Nakayama A."/>
            <person name="Nishizaka S."/>
            <person name="Nomoto H."/>
            <person name="Ohta F."/>
            <person name="Oishi K."/>
            <person name="Rigoutsos I."/>
            <person name="Sano M."/>
            <person name="Sasaki A."/>
            <person name="Sasakura Y."/>
            <person name="Shoguchi E."/>
            <person name="Shin-i T."/>
            <person name="Spagnuolo A."/>
            <person name="Stainier D."/>
            <person name="Suzuki M.M."/>
            <person name="Tassy O."/>
            <person name="Takatori N."/>
            <person name="Tokuoka M."/>
            <person name="Yagi K."/>
            <person name="Yoshizaki F."/>
            <person name="Wada S."/>
            <person name="Zhang C."/>
            <person name="Hyatt P.D."/>
            <person name="Larimer F."/>
            <person name="Detter C."/>
            <person name="Doggett N."/>
            <person name="Glavina T."/>
            <person name="Hawkins T."/>
            <person name="Richardson P."/>
            <person name="Lucas S."/>
            <person name="Kohara Y."/>
            <person name="Levine M."/>
            <person name="Satoh N."/>
            <person name="Rokhsar D.S."/>
        </authorList>
    </citation>
    <scope>NUCLEOTIDE SEQUENCE [LARGE SCALE GENOMIC DNA]</scope>
</reference>
<name>F6QJQ0_CIOIN</name>
<reference evidence="1" key="4">
    <citation type="submission" date="2025-09" db="UniProtKB">
        <authorList>
            <consortium name="Ensembl"/>
        </authorList>
    </citation>
    <scope>IDENTIFICATION</scope>
</reference>
<accession>F6QJQ0</accession>
<evidence type="ECO:0000313" key="2">
    <source>
        <dbReference type="Proteomes" id="UP000008144"/>
    </source>
</evidence>
<evidence type="ECO:0000313" key="1">
    <source>
        <dbReference type="Ensembl" id="ENSCINP00000006404.3"/>
    </source>
</evidence>
<dbReference type="InParanoid" id="F6QJQ0"/>
<reference evidence="1" key="3">
    <citation type="submission" date="2025-08" db="UniProtKB">
        <authorList>
            <consortium name="Ensembl"/>
        </authorList>
    </citation>
    <scope>IDENTIFICATION</scope>
</reference>
<proteinExistence type="predicted"/>
<organism evidence="1 2">
    <name type="scientific">Ciona intestinalis</name>
    <name type="common">Transparent sea squirt</name>
    <name type="synonym">Ascidia intestinalis</name>
    <dbReference type="NCBI Taxonomy" id="7719"/>
    <lineage>
        <taxon>Eukaryota</taxon>
        <taxon>Metazoa</taxon>
        <taxon>Chordata</taxon>
        <taxon>Tunicata</taxon>
        <taxon>Ascidiacea</taxon>
        <taxon>Phlebobranchia</taxon>
        <taxon>Cionidae</taxon>
        <taxon>Ciona</taxon>
    </lineage>
</organism>
<dbReference type="AlphaFoldDB" id="F6QJQ0"/>